<gene>
    <name evidence="1" type="ORF">HUE57_07810</name>
</gene>
<proteinExistence type="predicted"/>
<name>A0A6N0HVJ5_9GAMM</name>
<keyword evidence="2" id="KW-1185">Reference proteome</keyword>
<dbReference type="Proteomes" id="UP000509658">
    <property type="component" value="Chromosome"/>
</dbReference>
<dbReference type="KEGG" id="rev:HUE57_07810"/>
<dbReference type="RefSeq" id="WP_172840074.1">
    <property type="nucleotide sequence ID" value="NZ_CP054491.1"/>
</dbReference>
<protein>
    <submittedName>
        <fullName evidence="1">Uncharacterized protein</fullName>
    </submittedName>
</protein>
<dbReference type="AlphaFoldDB" id="A0A6N0HVJ5"/>
<dbReference type="EMBL" id="CP054491">
    <property type="protein sequence ID" value="QKQ26201.1"/>
    <property type="molecule type" value="Genomic_DNA"/>
</dbReference>
<reference evidence="1 2" key="1">
    <citation type="submission" date="2020-05" db="EMBL/GenBank/DDBJ databases">
        <title>Horizontal transmission and recombination maintain forever young bacterial symbiont genomes.</title>
        <authorList>
            <person name="Russell S.L."/>
            <person name="Pepper-Tunick E."/>
            <person name="Svedberg J."/>
            <person name="Byrne A."/>
            <person name="Ruelas Castillo J."/>
            <person name="Vollmers C."/>
            <person name="Beinart R.A."/>
            <person name="Corbett-Detig R."/>
        </authorList>
    </citation>
    <scope>NUCLEOTIDE SEQUENCE [LARGE SCALE GENOMIC DNA]</scope>
    <source>
        <strain evidence="1">Santa_Monica_outfall</strain>
    </source>
</reference>
<accession>A0A6N0HVJ5</accession>
<evidence type="ECO:0000313" key="1">
    <source>
        <dbReference type="EMBL" id="QKQ26201.1"/>
    </source>
</evidence>
<organism evidence="1 2">
    <name type="scientific">Candidatus Reidiella endopervernicosa</name>
    <dbReference type="NCBI Taxonomy" id="2738883"/>
    <lineage>
        <taxon>Bacteria</taxon>
        <taxon>Pseudomonadati</taxon>
        <taxon>Pseudomonadota</taxon>
        <taxon>Gammaproteobacteria</taxon>
        <taxon>Candidatus Reidiella</taxon>
    </lineage>
</organism>
<evidence type="ECO:0000313" key="2">
    <source>
        <dbReference type="Proteomes" id="UP000509658"/>
    </source>
</evidence>
<sequence length="54" mass="6253">MKMRYQLHLGCGEPLVCHHSALQRLRKAQQCGSDKPRMMRVTTVMKRRSVGGKR</sequence>